<feature type="compositionally biased region" description="Basic and acidic residues" evidence="1">
    <location>
        <begin position="1"/>
        <end position="10"/>
    </location>
</feature>
<dbReference type="EMBL" id="JAFHKP010000031">
    <property type="protein sequence ID" value="KAG5472113.1"/>
    <property type="molecule type" value="Genomic_DNA"/>
</dbReference>
<feature type="compositionally biased region" description="Polar residues" evidence="1">
    <location>
        <begin position="104"/>
        <end position="115"/>
    </location>
</feature>
<comment type="caution">
    <text evidence="2">The sequence shown here is derived from an EMBL/GenBank/DDBJ whole genome shotgun (WGS) entry which is preliminary data.</text>
</comment>
<accession>A0A836GYM8</accession>
<dbReference type="Proteomes" id="UP000674179">
    <property type="component" value="Chromosome 31"/>
</dbReference>
<feature type="compositionally biased region" description="Basic residues" evidence="1">
    <location>
        <begin position="21"/>
        <end position="38"/>
    </location>
</feature>
<dbReference type="OrthoDB" id="265773at2759"/>
<proteinExistence type="predicted"/>
<feature type="region of interest" description="Disordered" evidence="1">
    <location>
        <begin position="1"/>
        <end position="47"/>
    </location>
</feature>
<feature type="region of interest" description="Disordered" evidence="1">
    <location>
        <begin position="377"/>
        <end position="397"/>
    </location>
</feature>
<organism evidence="2 3">
    <name type="scientific">Leishmania enriettii</name>
    <dbReference type="NCBI Taxonomy" id="5663"/>
    <lineage>
        <taxon>Eukaryota</taxon>
        <taxon>Discoba</taxon>
        <taxon>Euglenozoa</taxon>
        <taxon>Kinetoplastea</taxon>
        <taxon>Metakinetoplastina</taxon>
        <taxon>Trypanosomatida</taxon>
        <taxon>Trypanosomatidae</taxon>
        <taxon>Leishmaniinae</taxon>
        <taxon>Leishmania</taxon>
    </lineage>
</organism>
<protein>
    <submittedName>
        <fullName evidence="2">Uncharacterized protein</fullName>
    </submittedName>
</protein>
<dbReference type="RefSeq" id="XP_067690636.1">
    <property type="nucleotide sequence ID" value="XM_067834533.1"/>
</dbReference>
<feature type="compositionally biased region" description="Polar residues" evidence="1">
    <location>
        <begin position="164"/>
        <end position="178"/>
    </location>
</feature>
<feature type="region of interest" description="Disordered" evidence="1">
    <location>
        <begin position="163"/>
        <end position="194"/>
    </location>
</feature>
<feature type="compositionally biased region" description="Basic and acidic residues" evidence="1">
    <location>
        <begin position="181"/>
        <end position="192"/>
    </location>
</feature>
<dbReference type="AlphaFoldDB" id="A0A836GYM8"/>
<evidence type="ECO:0000313" key="3">
    <source>
        <dbReference type="Proteomes" id="UP000674179"/>
    </source>
</evidence>
<evidence type="ECO:0000313" key="2">
    <source>
        <dbReference type="EMBL" id="KAG5472113.1"/>
    </source>
</evidence>
<feature type="region of interest" description="Disordered" evidence="1">
    <location>
        <begin position="79"/>
        <end position="122"/>
    </location>
</feature>
<reference evidence="2 3" key="1">
    <citation type="submission" date="2021-02" db="EMBL/GenBank/DDBJ databases">
        <title>Leishmania (Mundinia) enrietti genome sequencing and assembly.</title>
        <authorList>
            <person name="Almutairi H."/>
            <person name="Gatherer D."/>
        </authorList>
    </citation>
    <scope>NUCLEOTIDE SEQUENCE [LARGE SCALE GENOMIC DNA]</scope>
    <source>
        <strain evidence="2">CUR178</strain>
    </source>
</reference>
<sequence length="481" mass="52338">MGITCARDEGVAAPSSVTHFAPRRRGRHVRKTRRRRNSSKAASVGHNSVMYSRADASTGCEDLSETLCAVGPVTVPMTQPMQGKPLQMGAEKSSPKPTYRRDSSVQATAPITGTPSPRRYPIYRISDDENTADYAVIPFKSTYCLQHTTDVEPDSFRAMLTRSHAATAQHPSAPTAASNPKGDDGGKKRDATSENAALCSKSALASRALSRPSLGGGLRRCFSCGVISDSDDDGVSRQAGKVSFTSILQSGLVLQPESPPDSVSGEEASSIFAKMTNGTETDESSSTALTSQTTLSRRHTFGVMMPTGYSQVVEYAEDGGAWESAAASFRASPAACHSWRKQKSTVVASSSTEKEEKRAVLGAHDRYRYGPYLDRHRQRARGTAAVPPGAPSRYRSKVGRQWPQPLMEGPKSNLSRSRPFNVEATLGCSVRSARFVPSPDWERVDVMEKEQLRLARSLKAYQKRLAEWERAQVARLQTLSW</sequence>
<evidence type="ECO:0000256" key="1">
    <source>
        <dbReference type="SAM" id="MobiDB-lite"/>
    </source>
</evidence>
<dbReference type="GeneID" id="94170043"/>
<keyword evidence="3" id="KW-1185">Reference proteome</keyword>
<name>A0A836GYM8_LEIEN</name>
<dbReference type="KEGG" id="lenr:94170043"/>
<gene>
    <name evidence="2" type="ORF">CUR178_02785</name>
</gene>